<dbReference type="InterPro" id="IPR036397">
    <property type="entry name" value="RNaseH_sf"/>
</dbReference>
<evidence type="ECO:0000256" key="1">
    <source>
        <dbReference type="ARBA" id="ARBA00022839"/>
    </source>
</evidence>
<dbReference type="GO" id="GO:0003676">
    <property type="term" value="F:nucleic acid binding"/>
    <property type="evidence" value="ECO:0007669"/>
    <property type="project" value="InterPro"/>
</dbReference>
<gene>
    <name evidence="3" type="ORF">SAMN04487861_104144</name>
</gene>
<dbReference type="AlphaFoldDB" id="A0A1I3CUP5"/>
<dbReference type="Gene3D" id="3.30.420.10">
    <property type="entry name" value="Ribonuclease H-like superfamily/Ribonuclease H"/>
    <property type="match status" value="1"/>
</dbReference>
<evidence type="ECO:0000259" key="2">
    <source>
        <dbReference type="SMART" id="SM00479"/>
    </source>
</evidence>
<dbReference type="SMART" id="SM00479">
    <property type="entry name" value="EXOIII"/>
    <property type="match status" value="1"/>
</dbReference>
<dbReference type="PANTHER" id="PTHR30231:SF42">
    <property type="entry name" value="EXONUCLEASE"/>
    <property type="match status" value="1"/>
</dbReference>
<evidence type="ECO:0000313" key="3">
    <source>
        <dbReference type="EMBL" id="SFH78210.1"/>
    </source>
</evidence>
<feature type="domain" description="Exonuclease" evidence="2">
    <location>
        <begin position="2"/>
        <end position="166"/>
    </location>
</feature>
<name>A0A1I3CUP5_SELRU</name>
<dbReference type="CDD" id="cd06130">
    <property type="entry name" value="DNA_pol_III_epsilon_like"/>
    <property type="match status" value="1"/>
</dbReference>
<dbReference type="FunFam" id="3.30.420.10:FF:000045">
    <property type="entry name" value="3'-5' exonuclease DinG"/>
    <property type="match status" value="1"/>
</dbReference>
<dbReference type="RefSeq" id="WP_075442436.1">
    <property type="nucleotide sequence ID" value="NZ_FOQK01000004.1"/>
</dbReference>
<keyword evidence="1" id="KW-0540">Nuclease</keyword>
<proteinExistence type="predicted"/>
<dbReference type="InterPro" id="IPR013520">
    <property type="entry name" value="Ribonucl_H"/>
</dbReference>
<protein>
    <submittedName>
        <fullName evidence="3">DNA polymerase-3 subunit epsilon</fullName>
    </submittedName>
</protein>
<organism evidence="3 4">
    <name type="scientific">Selenomonas ruminantium</name>
    <dbReference type="NCBI Taxonomy" id="971"/>
    <lineage>
        <taxon>Bacteria</taxon>
        <taxon>Bacillati</taxon>
        <taxon>Bacillota</taxon>
        <taxon>Negativicutes</taxon>
        <taxon>Selenomonadales</taxon>
        <taxon>Selenomonadaceae</taxon>
        <taxon>Selenomonas</taxon>
    </lineage>
</organism>
<dbReference type="Proteomes" id="UP000183639">
    <property type="component" value="Unassembled WGS sequence"/>
</dbReference>
<accession>A0A1I3CUP5</accession>
<dbReference type="GO" id="GO:0005829">
    <property type="term" value="C:cytosol"/>
    <property type="evidence" value="ECO:0007669"/>
    <property type="project" value="TreeGrafter"/>
</dbReference>
<evidence type="ECO:0000313" key="4">
    <source>
        <dbReference type="Proteomes" id="UP000183639"/>
    </source>
</evidence>
<sequence>MNFAAIDFETATSARDSACSVAVVEVKEGKLYDSYYTLIQPPGNRYNWFNTRIHGITREDTAAAPCFAAIWPELRQHLEGRIVVAHNARFDMGVLGACLAREGLATPDFAYCDTVAISRKAWPELANHKLDTVGSFLHIEFNHHNALDDARTCAYIPVAAAKEMAVDSLQGLTAQLGIRVQPFGVRKGSRR</sequence>
<dbReference type="EMBL" id="FOQK01000004">
    <property type="protein sequence ID" value="SFH78210.1"/>
    <property type="molecule type" value="Genomic_DNA"/>
</dbReference>
<dbReference type="OrthoDB" id="9776650at2"/>
<dbReference type="GO" id="GO:0008408">
    <property type="term" value="F:3'-5' exonuclease activity"/>
    <property type="evidence" value="ECO:0007669"/>
    <property type="project" value="TreeGrafter"/>
</dbReference>
<dbReference type="InterPro" id="IPR012337">
    <property type="entry name" value="RNaseH-like_sf"/>
</dbReference>
<reference evidence="3 4" key="1">
    <citation type="submission" date="2016-10" db="EMBL/GenBank/DDBJ databases">
        <authorList>
            <person name="de Groot N.N."/>
        </authorList>
    </citation>
    <scope>NUCLEOTIDE SEQUENCE [LARGE SCALE GENOMIC DNA]</scope>
    <source>
        <strain evidence="3 4">Z108</strain>
    </source>
</reference>
<dbReference type="Pfam" id="PF00929">
    <property type="entry name" value="RNase_T"/>
    <property type="match status" value="1"/>
</dbReference>
<keyword evidence="1" id="KW-0269">Exonuclease</keyword>
<dbReference type="PANTHER" id="PTHR30231">
    <property type="entry name" value="DNA POLYMERASE III SUBUNIT EPSILON"/>
    <property type="match status" value="1"/>
</dbReference>
<dbReference type="SUPFAM" id="SSF53098">
    <property type="entry name" value="Ribonuclease H-like"/>
    <property type="match status" value="1"/>
</dbReference>
<keyword evidence="1" id="KW-0378">Hydrolase</keyword>